<evidence type="ECO:0000313" key="2">
    <source>
        <dbReference type="WBParaSite" id="RSKR_0000581250.1"/>
    </source>
</evidence>
<name>A0AC35TZQ5_9BILA</name>
<accession>A0AC35TZQ5</accession>
<organism evidence="1 2">
    <name type="scientific">Rhabditophanes sp. KR3021</name>
    <dbReference type="NCBI Taxonomy" id="114890"/>
    <lineage>
        <taxon>Eukaryota</taxon>
        <taxon>Metazoa</taxon>
        <taxon>Ecdysozoa</taxon>
        <taxon>Nematoda</taxon>
        <taxon>Chromadorea</taxon>
        <taxon>Rhabditida</taxon>
        <taxon>Tylenchina</taxon>
        <taxon>Panagrolaimomorpha</taxon>
        <taxon>Strongyloidoidea</taxon>
        <taxon>Alloionematidae</taxon>
        <taxon>Rhabditophanes</taxon>
    </lineage>
</organism>
<dbReference type="WBParaSite" id="RSKR_0000581250.1">
    <property type="protein sequence ID" value="RSKR_0000581250.1"/>
    <property type="gene ID" value="RSKR_0000581250"/>
</dbReference>
<protein>
    <submittedName>
        <fullName evidence="2">DUF4806 domain-containing protein</fullName>
    </submittedName>
</protein>
<proteinExistence type="predicted"/>
<evidence type="ECO:0000313" key="1">
    <source>
        <dbReference type="Proteomes" id="UP000095286"/>
    </source>
</evidence>
<dbReference type="Proteomes" id="UP000095286">
    <property type="component" value="Unplaced"/>
</dbReference>
<reference evidence="2" key="1">
    <citation type="submission" date="2016-11" db="UniProtKB">
        <authorList>
            <consortium name="WormBaseParasite"/>
        </authorList>
    </citation>
    <scope>IDENTIFICATION</scope>
    <source>
        <strain evidence="2">KR3021</strain>
    </source>
</reference>
<sequence>MFARGVCISNVHGSDNELQSIDDVHTDNYYKCFLYKPYLDFVKKIENDDHEDSETHRAIYQASMNRLLRFNCDLRTFYLISNFVIYEALEHHTKTVFKSKSNDEFPHLNENAIITLLNYELNDFIIEKNTAKNELTAIFFKTYAYTECLPIQADKRIDCTLSNYIKFGETTISYDGENVKYCHALRLQFSPVEDIILYCFIVQFLIGNGIMRVLCVWGKRYFSNTAIYYHLRNVYLKLGTRKDYKGATKLRKYEIERNAFFSLISSDDNKFVHKPDGFSLDEARNYLLAFILYLVQRKQNISQNEEAKKETTNQINLFVHKIARQFIKDGFDQIGLNIHKVSQANYDYLETMMDCITSVSKWQHQAIKARLREKMEGKQPCNDWQQNVLKEGDQQNIPFSNIINEVSVFSNTDKTTKTFNTNLSEHLEPDSSVNHLMQLNKNFGVINGFDKLDFSIKESIKEATTNILISKECNQLSNKVICNNPESGQITSLIDNFSQTTNNKLITDAKNGSIQSSNQSSQLNQLHQVHYGNEVNQTAGESHPILWHCLQTTSPDISKSKNATKIPRRAIRRSKQEIQINRKTRNENTVYTNSTNTRKRNFNSLQHGQDHHHNLSTLKSNQNPSNQNNLSYLECQPNQNNNYYNSLNSSHQSNYPDITPLNALQKQFPNTTQNVSYQNDYLNCIKPSIKPGNQIANSSPSNQNYYSNIIHSSTSRLSSSLINSNASVQGSTSNMYQNAAIQPITNIQQNTNTQQNINTNTINQPSLNQNFNQHFNQNVNQSMNQNMNQHLNQTMHQNQHINTSQGISLNYSTNQNFNQNVIHNNNINTTVTTPPTSLQIHPNFNQNTLHNSVTTSPNNLQLHPNFNQNNIHTAVITPPNNQQIHFNFSQDNIHTSLTTNIQQIHQNFNQHVTHNNNHNSVTTPPNFNFNPSLNDMPVLNKEVDTPQFNSPTNLKFSSHNNYNEQSGYEHYIQSSIPTPPRNNEHQPTSAIYPEIPYYTPTSHYFNQQLTHPIPPPTTYNNPPTNDNDVLRQHINHIQPTYHTYHPSHIENPNYQYSQPPSEPYYSNYPQTKLHLTHTPAKSNPYNCHSTTNNSPTIKEPFNKIQIINKLHHHTT</sequence>